<evidence type="ECO:0000256" key="1">
    <source>
        <dbReference type="SAM" id="MobiDB-lite"/>
    </source>
</evidence>
<proteinExistence type="predicted"/>
<dbReference type="EMBL" id="CAJNOQ010013507">
    <property type="protein sequence ID" value="CAF1322947.1"/>
    <property type="molecule type" value="Genomic_DNA"/>
</dbReference>
<dbReference type="Proteomes" id="UP000663829">
    <property type="component" value="Unassembled WGS sequence"/>
</dbReference>
<feature type="compositionally biased region" description="Acidic residues" evidence="1">
    <location>
        <begin position="27"/>
        <end position="43"/>
    </location>
</feature>
<sequence>MLPTKYQKNSVDFKRQYVRKQCGIYDESNEKDDDNYENQDPENVESGNENQANRKDRSKNELTANSEIERIIKLWFSNSFTKSLRVLWGTSGYPHLMCIYKILTVRDRRPGNGKYDLQSTARQTSSSSVSVDIHPIECTMVLNAHGNNSTIEPAETTIDE</sequence>
<dbReference type="Proteomes" id="UP000681722">
    <property type="component" value="Unassembled WGS sequence"/>
</dbReference>
<organism evidence="2 4">
    <name type="scientific">Didymodactylos carnosus</name>
    <dbReference type="NCBI Taxonomy" id="1234261"/>
    <lineage>
        <taxon>Eukaryota</taxon>
        <taxon>Metazoa</taxon>
        <taxon>Spiralia</taxon>
        <taxon>Gnathifera</taxon>
        <taxon>Rotifera</taxon>
        <taxon>Eurotatoria</taxon>
        <taxon>Bdelloidea</taxon>
        <taxon>Philodinida</taxon>
        <taxon>Philodinidae</taxon>
        <taxon>Didymodactylos</taxon>
    </lineage>
</organism>
<gene>
    <name evidence="2" type="ORF">GPM918_LOCUS29564</name>
    <name evidence="3" type="ORF">SRO942_LOCUS30151</name>
</gene>
<reference evidence="2" key="1">
    <citation type="submission" date="2021-02" db="EMBL/GenBank/DDBJ databases">
        <authorList>
            <person name="Nowell W R."/>
        </authorList>
    </citation>
    <scope>NUCLEOTIDE SEQUENCE</scope>
</reference>
<protein>
    <submittedName>
        <fullName evidence="2">Uncharacterized protein</fullName>
    </submittedName>
</protein>
<dbReference type="EMBL" id="CAJOBC010048808">
    <property type="protein sequence ID" value="CAF4170601.1"/>
    <property type="molecule type" value="Genomic_DNA"/>
</dbReference>
<dbReference type="AlphaFoldDB" id="A0A815FFT8"/>
<name>A0A815FFT8_9BILA</name>
<evidence type="ECO:0000313" key="3">
    <source>
        <dbReference type="EMBL" id="CAF4170601.1"/>
    </source>
</evidence>
<feature type="region of interest" description="Disordered" evidence="1">
    <location>
        <begin position="24"/>
        <end position="63"/>
    </location>
</feature>
<comment type="caution">
    <text evidence="2">The sequence shown here is derived from an EMBL/GenBank/DDBJ whole genome shotgun (WGS) entry which is preliminary data.</text>
</comment>
<evidence type="ECO:0000313" key="4">
    <source>
        <dbReference type="Proteomes" id="UP000663829"/>
    </source>
</evidence>
<keyword evidence="4" id="KW-1185">Reference proteome</keyword>
<evidence type="ECO:0000313" key="2">
    <source>
        <dbReference type="EMBL" id="CAF1322947.1"/>
    </source>
</evidence>
<accession>A0A815FFT8</accession>